<evidence type="ECO:0000256" key="2">
    <source>
        <dbReference type="ARBA" id="ARBA00022703"/>
    </source>
</evidence>
<dbReference type="CDD" id="cd08340">
    <property type="entry name" value="DED_c-FLIP_r2"/>
    <property type="match status" value="1"/>
</dbReference>
<dbReference type="InterPro" id="IPR029030">
    <property type="entry name" value="Caspase-like_dom_sf"/>
</dbReference>
<keyword evidence="7" id="KW-1185">Reference proteome</keyword>
<reference evidence="6 7" key="1">
    <citation type="submission" date="2019-03" db="EMBL/GenBank/DDBJ databases">
        <title>First draft genome of Liparis tanakae, snailfish: a comprehensive survey of snailfish specific genes.</title>
        <authorList>
            <person name="Kim W."/>
            <person name="Song I."/>
            <person name="Jeong J.-H."/>
            <person name="Kim D."/>
            <person name="Kim S."/>
            <person name="Ryu S."/>
            <person name="Song J.Y."/>
            <person name="Lee S.K."/>
        </authorList>
    </citation>
    <scope>NUCLEOTIDE SEQUENCE [LARGE SCALE GENOMIC DNA]</scope>
    <source>
        <tissue evidence="6">Muscle</tissue>
    </source>
</reference>
<accession>A0A4Z2GMU9</accession>
<dbReference type="InterPro" id="IPR001309">
    <property type="entry name" value="Pept_C14_p20"/>
</dbReference>
<keyword evidence="2" id="KW-0053">Apoptosis</keyword>
<evidence type="ECO:0000256" key="1">
    <source>
        <dbReference type="ARBA" id="ARBA00010134"/>
    </source>
</evidence>
<evidence type="ECO:0000259" key="5">
    <source>
        <dbReference type="PROSITE" id="PS50208"/>
    </source>
</evidence>
<dbReference type="PROSITE" id="PS50208">
    <property type="entry name" value="CASPASE_P20"/>
    <property type="match status" value="1"/>
</dbReference>
<dbReference type="EMBL" id="SRLO01000500">
    <property type="protein sequence ID" value="TNN53982.1"/>
    <property type="molecule type" value="Genomic_DNA"/>
</dbReference>
<dbReference type="FunFam" id="1.10.533.10:FF:000016">
    <property type="entry name" value="CASP8 and FADD-like apoptosis regulator"/>
    <property type="match status" value="1"/>
</dbReference>
<feature type="domain" description="DED" evidence="4">
    <location>
        <begin position="156"/>
        <end position="234"/>
    </location>
</feature>
<feature type="domain" description="Caspase family p20" evidence="5">
    <location>
        <begin position="279"/>
        <end position="374"/>
    </location>
</feature>
<evidence type="ECO:0000313" key="7">
    <source>
        <dbReference type="Proteomes" id="UP000314294"/>
    </source>
</evidence>
<dbReference type="Gene3D" id="3.40.50.1460">
    <property type="match status" value="2"/>
</dbReference>
<dbReference type="InterPro" id="IPR011600">
    <property type="entry name" value="Pept_C14_caspase"/>
</dbReference>
<dbReference type="GO" id="GO:0042981">
    <property type="term" value="P:regulation of apoptotic process"/>
    <property type="evidence" value="ECO:0007669"/>
    <property type="project" value="InterPro"/>
</dbReference>
<protein>
    <submittedName>
        <fullName evidence="6">CASP8 and FADD-like apoptosis regulator</fullName>
    </submittedName>
</protein>
<comment type="similarity">
    <text evidence="1">Belongs to the peptidase C14A family.</text>
</comment>
<dbReference type="Gene3D" id="1.10.533.10">
    <property type="entry name" value="Death Domain, Fas"/>
    <property type="match status" value="2"/>
</dbReference>
<organism evidence="6 7">
    <name type="scientific">Liparis tanakae</name>
    <name type="common">Tanaka's snailfish</name>
    <dbReference type="NCBI Taxonomy" id="230148"/>
    <lineage>
        <taxon>Eukaryota</taxon>
        <taxon>Metazoa</taxon>
        <taxon>Chordata</taxon>
        <taxon>Craniata</taxon>
        <taxon>Vertebrata</taxon>
        <taxon>Euteleostomi</taxon>
        <taxon>Actinopterygii</taxon>
        <taxon>Neopterygii</taxon>
        <taxon>Teleostei</taxon>
        <taxon>Neoteleostei</taxon>
        <taxon>Acanthomorphata</taxon>
        <taxon>Eupercaria</taxon>
        <taxon>Perciformes</taxon>
        <taxon>Cottioidei</taxon>
        <taxon>Cottales</taxon>
        <taxon>Liparidae</taxon>
        <taxon>Liparis</taxon>
    </lineage>
</organism>
<dbReference type="SMART" id="SM00031">
    <property type="entry name" value="DED"/>
    <property type="match status" value="2"/>
</dbReference>
<proteinExistence type="inferred from homology"/>
<dbReference type="PROSITE" id="PS50168">
    <property type="entry name" value="DED"/>
    <property type="match status" value="2"/>
</dbReference>
<dbReference type="SUPFAM" id="SSF47986">
    <property type="entry name" value="DEATH domain"/>
    <property type="match status" value="1"/>
</dbReference>
<gene>
    <name evidence="6" type="primary">CFLAR</name>
    <name evidence="6" type="ORF">EYF80_035806</name>
</gene>
<dbReference type="PANTHER" id="PTHR48169">
    <property type="entry name" value="DED DOMAIN-CONTAINING PROTEIN"/>
    <property type="match status" value="1"/>
</dbReference>
<dbReference type="GO" id="GO:0006915">
    <property type="term" value="P:apoptotic process"/>
    <property type="evidence" value="ECO:0007669"/>
    <property type="project" value="UniProtKB-KW"/>
</dbReference>
<dbReference type="GO" id="GO:0005737">
    <property type="term" value="C:cytoplasm"/>
    <property type="evidence" value="ECO:0007669"/>
    <property type="project" value="UniProtKB-ARBA"/>
</dbReference>
<dbReference type="Pfam" id="PF01335">
    <property type="entry name" value="DED"/>
    <property type="match status" value="1"/>
</dbReference>
<evidence type="ECO:0000259" key="4">
    <source>
        <dbReference type="PROSITE" id="PS50168"/>
    </source>
</evidence>
<dbReference type="InterPro" id="IPR015917">
    <property type="entry name" value="Pept_C14A"/>
</dbReference>
<feature type="domain" description="DED" evidence="4">
    <location>
        <begin position="66"/>
        <end position="138"/>
    </location>
</feature>
<dbReference type="Proteomes" id="UP000314294">
    <property type="component" value="Unassembled WGS sequence"/>
</dbReference>
<dbReference type="PANTHER" id="PTHR48169:SF3">
    <property type="entry name" value="CASP8 AND FADD LIKE APOPTOSIS REGULATOR"/>
    <property type="match status" value="1"/>
</dbReference>
<dbReference type="GO" id="GO:0006508">
    <property type="term" value="P:proteolysis"/>
    <property type="evidence" value="ECO:0007669"/>
    <property type="project" value="InterPro"/>
</dbReference>
<evidence type="ECO:0000313" key="6">
    <source>
        <dbReference type="EMBL" id="TNN53982.1"/>
    </source>
</evidence>
<evidence type="ECO:0000256" key="3">
    <source>
        <dbReference type="ARBA" id="ARBA00022737"/>
    </source>
</evidence>
<dbReference type="AlphaFoldDB" id="A0A4Z2GMU9"/>
<dbReference type="SMART" id="SM00115">
    <property type="entry name" value="CASc"/>
    <property type="match status" value="1"/>
</dbReference>
<dbReference type="OrthoDB" id="8816507at2759"/>
<dbReference type="InterPro" id="IPR011029">
    <property type="entry name" value="DEATH-like_dom_sf"/>
</dbReference>
<name>A0A4Z2GMU9_9TELE</name>
<dbReference type="GO" id="GO:0004197">
    <property type="term" value="F:cysteine-type endopeptidase activity"/>
    <property type="evidence" value="ECO:0007669"/>
    <property type="project" value="InterPro"/>
</dbReference>
<sequence length="491" mass="56340">MQYSPGLKLLAAMSRGDCIGSKLHLRKISPHCNGAEAQRDTIGQSERNSVRFDLSLLFLKSMALPDQLQAINQTAEALSSGERRRIFYLCEIVDTDTSVARMKDMLTSKVMCHERGHLFLIELLLQLRRFDILKKVYNTNRDEVEKALIHRQVLPRFRVLMANINEDMANEDLNSVKFLLGSTLPREIMEKVQSFLDVIIELEKLDIVSPERVDFVEECFRNIGRVDLAKKVTAYKMSATENFPVPVHTEQHLQTQLDRYRLNTNPRGVCVIIDCVGNDGDMLEQTFKALHFNVFLSKWLCVDETLSVLRGLFRKRENLEGDGFVCCIISRGVKDHLLGTDSYGAGLHLDKVRRLFTADSCPMLAGKPKLFFIQRYSVPEFSPHARMEHRDEDLETDGGSGQSRCDIIPTDADVFWSHCWTDERQLEQGHHRSIYLKALTDALHKGQRRKTHLVDVHTEVNGAIFEHNTTNPDAQYNIDLKHTLRKDLYLQ</sequence>
<keyword evidence="3" id="KW-0677">Repeat</keyword>
<dbReference type="SUPFAM" id="SSF52129">
    <property type="entry name" value="Caspase-like"/>
    <property type="match status" value="1"/>
</dbReference>
<dbReference type="InterPro" id="IPR001875">
    <property type="entry name" value="DED_dom"/>
</dbReference>
<comment type="caution">
    <text evidence="6">The sequence shown here is derived from an EMBL/GenBank/DDBJ whole genome shotgun (WGS) entry which is preliminary data.</text>
</comment>
<dbReference type="Pfam" id="PF00656">
    <property type="entry name" value="Peptidase_C14"/>
    <property type="match status" value="1"/>
</dbReference>